<dbReference type="AlphaFoldDB" id="A0AAW1X1R7"/>
<keyword evidence="3" id="KW-1185">Reference proteome</keyword>
<evidence type="ECO:0000313" key="2">
    <source>
        <dbReference type="EMBL" id="KAK9929597.1"/>
    </source>
</evidence>
<organism evidence="2 3">
    <name type="scientific">Rubus argutus</name>
    <name type="common">Southern blackberry</name>
    <dbReference type="NCBI Taxonomy" id="59490"/>
    <lineage>
        <taxon>Eukaryota</taxon>
        <taxon>Viridiplantae</taxon>
        <taxon>Streptophyta</taxon>
        <taxon>Embryophyta</taxon>
        <taxon>Tracheophyta</taxon>
        <taxon>Spermatophyta</taxon>
        <taxon>Magnoliopsida</taxon>
        <taxon>eudicotyledons</taxon>
        <taxon>Gunneridae</taxon>
        <taxon>Pentapetalae</taxon>
        <taxon>rosids</taxon>
        <taxon>fabids</taxon>
        <taxon>Rosales</taxon>
        <taxon>Rosaceae</taxon>
        <taxon>Rosoideae</taxon>
        <taxon>Rosoideae incertae sedis</taxon>
        <taxon>Rubus</taxon>
    </lineage>
</organism>
<dbReference type="Proteomes" id="UP001457282">
    <property type="component" value="Unassembled WGS sequence"/>
</dbReference>
<feature type="region of interest" description="Disordered" evidence="1">
    <location>
        <begin position="1"/>
        <end position="22"/>
    </location>
</feature>
<feature type="compositionally biased region" description="Low complexity" evidence="1">
    <location>
        <begin position="104"/>
        <end position="120"/>
    </location>
</feature>
<comment type="caution">
    <text evidence="2">The sequence shown here is derived from an EMBL/GenBank/DDBJ whole genome shotgun (WGS) entry which is preliminary data.</text>
</comment>
<evidence type="ECO:0000313" key="3">
    <source>
        <dbReference type="Proteomes" id="UP001457282"/>
    </source>
</evidence>
<evidence type="ECO:0008006" key="4">
    <source>
        <dbReference type="Google" id="ProtNLM"/>
    </source>
</evidence>
<sequence>MENLHSNSRVPKLSPQPLMKGSFENVDLDSPLLRYLRGSQSPVDGFKHRRHQLSPLSSVENLMAMRSPSPSPSTVYRKPARAVPTEEVLVMDGVLITGGKRSSRSASNSPSSSSSSSDSSGKILYKSGSKCQFVHGKENLRQTCFPGKNKSEAQMCKSTSSTGSCTPSPKSRFVYQVMASSAVTEAASSPKLISTSKTPITVISCRDWSPQDDGIEVVLPSSNEKSPSKADVDVYIIAFLHGPTTRMRLPVFAEICPE</sequence>
<protein>
    <recommendedName>
        <fullName evidence="4">C3H1-type domain-containing protein</fullName>
    </recommendedName>
</protein>
<feature type="region of interest" description="Disordered" evidence="1">
    <location>
        <begin position="99"/>
        <end position="121"/>
    </location>
</feature>
<accession>A0AAW1X1R7</accession>
<dbReference type="EMBL" id="JBEDUW010000005">
    <property type="protein sequence ID" value="KAK9929597.1"/>
    <property type="molecule type" value="Genomic_DNA"/>
</dbReference>
<evidence type="ECO:0000256" key="1">
    <source>
        <dbReference type="SAM" id="MobiDB-lite"/>
    </source>
</evidence>
<gene>
    <name evidence="2" type="ORF">M0R45_026691</name>
</gene>
<name>A0AAW1X1R7_RUBAR</name>
<proteinExistence type="predicted"/>
<reference evidence="2 3" key="1">
    <citation type="journal article" date="2023" name="G3 (Bethesda)">
        <title>A chromosome-length genome assembly and annotation of blackberry (Rubus argutus, cv. 'Hillquist').</title>
        <authorList>
            <person name="Bruna T."/>
            <person name="Aryal R."/>
            <person name="Dudchenko O."/>
            <person name="Sargent D.J."/>
            <person name="Mead D."/>
            <person name="Buti M."/>
            <person name="Cavallini A."/>
            <person name="Hytonen T."/>
            <person name="Andres J."/>
            <person name="Pham M."/>
            <person name="Weisz D."/>
            <person name="Mascagni F."/>
            <person name="Usai G."/>
            <person name="Natali L."/>
            <person name="Bassil N."/>
            <person name="Fernandez G.E."/>
            <person name="Lomsadze A."/>
            <person name="Armour M."/>
            <person name="Olukolu B."/>
            <person name="Poorten T."/>
            <person name="Britton C."/>
            <person name="Davik J."/>
            <person name="Ashrafi H."/>
            <person name="Aiden E.L."/>
            <person name="Borodovsky M."/>
            <person name="Worthington M."/>
        </authorList>
    </citation>
    <scope>NUCLEOTIDE SEQUENCE [LARGE SCALE GENOMIC DNA]</scope>
    <source>
        <strain evidence="2">PI 553951</strain>
    </source>
</reference>